<dbReference type="InterPro" id="IPR014752">
    <property type="entry name" value="Arrestin-like_C"/>
</dbReference>
<reference evidence="2" key="1">
    <citation type="submission" date="2020-07" db="EMBL/GenBank/DDBJ databases">
        <title>Draft Genome Sequence of a Deep-Sea Yeast, Naganishia (Cryptococcus) liquefaciens strain N6.</title>
        <authorList>
            <person name="Han Y.W."/>
            <person name="Kajitani R."/>
            <person name="Morimoto H."/>
            <person name="Parhat M."/>
            <person name="Tsubouchi H."/>
            <person name="Bakenova O."/>
            <person name="Ogata M."/>
            <person name="Argunhan B."/>
            <person name="Aoki R."/>
            <person name="Kajiwara S."/>
            <person name="Itoh T."/>
            <person name="Iwasaki H."/>
        </authorList>
    </citation>
    <scope>NUCLEOTIDE SEQUENCE</scope>
    <source>
        <strain evidence="2">N6</strain>
    </source>
</reference>
<proteinExistence type="predicted"/>
<dbReference type="EMBL" id="BLZA01000017">
    <property type="protein sequence ID" value="GHJ86135.1"/>
    <property type="molecule type" value="Genomic_DNA"/>
</dbReference>
<protein>
    <submittedName>
        <fullName evidence="2">Uncharacterized protein</fullName>
    </submittedName>
</protein>
<organism evidence="2 3">
    <name type="scientific">Naganishia liquefaciens</name>
    <dbReference type="NCBI Taxonomy" id="104408"/>
    <lineage>
        <taxon>Eukaryota</taxon>
        <taxon>Fungi</taxon>
        <taxon>Dikarya</taxon>
        <taxon>Basidiomycota</taxon>
        <taxon>Agaricomycotina</taxon>
        <taxon>Tremellomycetes</taxon>
        <taxon>Filobasidiales</taxon>
        <taxon>Filobasidiaceae</taxon>
        <taxon>Naganishia</taxon>
    </lineage>
</organism>
<evidence type="ECO:0000313" key="3">
    <source>
        <dbReference type="Proteomes" id="UP000620104"/>
    </source>
</evidence>
<dbReference type="Gene3D" id="2.60.40.640">
    <property type="match status" value="1"/>
</dbReference>
<comment type="caution">
    <text evidence="2">The sequence shown here is derived from an EMBL/GenBank/DDBJ whole genome shotgun (WGS) entry which is preliminary data.</text>
</comment>
<evidence type="ECO:0000313" key="2">
    <source>
        <dbReference type="EMBL" id="GHJ86135.1"/>
    </source>
</evidence>
<evidence type="ECO:0000256" key="1">
    <source>
        <dbReference type="SAM" id="MobiDB-lite"/>
    </source>
</evidence>
<gene>
    <name evidence="2" type="ORF">NliqN6_2537</name>
</gene>
<dbReference type="OrthoDB" id="3345971at2759"/>
<name>A0A8H3TS01_9TREE</name>
<sequence length="533" mass="59293">MTKGLPISFPLHLKGALPQDAYFNNPSSISIYRTSDLIAFVRPPNPEGRIVGEQQEEPNDDCIITGVVIVHLTQPRKVAALRVRFLALCRLAFPNRAVEDDILYETQVMTQNEIHPEEGMLIEPGPQRFEFSLVVPSSIAPFNRTPAGAVWHKIEATLIGTRPGATEEDLSSNWLGGWLNKTGRSSSPTRTKRPTSPITSFFGRSSSPTLPGPSSLPSGAATPESAVAEGDKWLNANMTASKEIWIIALPTLDKKAVPLAMSHQSFLAGLGIMPWSLNTDAITVSGYLHFKLGLYNTHLNPKSTIWGIRMHIDQQVSIKSPRRPDEEETPFPVTRMLLYEKGCVPAQLDLDSNHYSLKPLWTGHQVPYFREGGNANENILEVLRLPDEEKLRPTSYTGSQTPVHVQHWFALSVFFSVWDEDVRGQPLDRNQHGQLREGKLRIKTAITHCSCTVKNLALPPYEAHSGPSAKDEGECDLCACGQRLDQLMERELDRHGDDIEAFDELGETRLAQLSMESDADGRKGRERVPIAKY</sequence>
<feature type="compositionally biased region" description="Low complexity" evidence="1">
    <location>
        <begin position="182"/>
        <end position="223"/>
    </location>
</feature>
<dbReference type="AlphaFoldDB" id="A0A8H3TS01"/>
<keyword evidence="3" id="KW-1185">Reference proteome</keyword>
<feature type="region of interest" description="Disordered" evidence="1">
    <location>
        <begin position="181"/>
        <end position="224"/>
    </location>
</feature>
<dbReference type="Proteomes" id="UP000620104">
    <property type="component" value="Unassembled WGS sequence"/>
</dbReference>
<accession>A0A8H3TS01</accession>